<organism evidence="1 2">
    <name type="scientific">Corynebacterium pilbarense</name>
    <dbReference type="NCBI Taxonomy" id="1288393"/>
    <lineage>
        <taxon>Bacteria</taxon>
        <taxon>Bacillati</taxon>
        <taxon>Actinomycetota</taxon>
        <taxon>Actinomycetes</taxon>
        <taxon>Mycobacteriales</taxon>
        <taxon>Corynebacteriaceae</taxon>
        <taxon>Corynebacterium</taxon>
    </lineage>
</organism>
<protein>
    <submittedName>
        <fullName evidence="1">Uncharacterized protein</fullName>
    </submittedName>
</protein>
<dbReference type="RefSeq" id="WP_239219811.1">
    <property type="nucleotide sequence ID" value="NZ_BAABDP010000005.1"/>
</dbReference>
<evidence type="ECO:0000313" key="1">
    <source>
        <dbReference type="EMBL" id="MCZ2220183.1"/>
    </source>
</evidence>
<gene>
    <name evidence="1" type="ORF">NUW87_02185</name>
</gene>
<sequence>MAHFLIRFHRPSGRLNITEFSDSAKAMEARFALDLENTDPDVEIVVISSPSLRDLRVSHSRYFAAEPRPLHHTEYMEADNAQHILDRATKLTG</sequence>
<dbReference type="AlphaFoldDB" id="A0A9Q4IFV9"/>
<dbReference type="EMBL" id="JANRML010000002">
    <property type="protein sequence ID" value="MCZ2220183.1"/>
    <property type="molecule type" value="Genomic_DNA"/>
</dbReference>
<proteinExistence type="predicted"/>
<comment type="caution">
    <text evidence="1">The sequence shown here is derived from an EMBL/GenBank/DDBJ whole genome shotgun (WGS) entry which is preliminary data.</text>
</comment>
<accession>A0A9Q4IFV9</accession>
<name>A0A9Q4IFV9_9CORY</name>
<evidence type="ECO:0000313" key="2">
    <source>
        <dbReference type="Proteomes" id="UP001071110"/>
    </source>
</evidence>
<keyword evidence="2" id="KW-1185">Reference proteome</keyword>
<reference evidence="1" key="1">
    <citation type="submission" date="2022-08" db="EMBL/GenBank/DDBJ databases">
        <title>Corynebacterium sp. nov., isolated from clinical breast specimens.</title>
        <authorList>
            <person name="Zhang T."/>
        </authorList>
    </citation>
    <scope>NUCLEOTIDE SEQUENCE</scope>
    <source>
        <strain evidence="1">CCUG 57942</strain>
    </source>
</reference>
<dbReference type="Proteomes" id="UP001071110">
    <property type="component" value="Unassembled WGS sequence"/>
</dbReference>